<keyword evidence="1" id="KW-0732">Signal</keyword>
<feature type="domain" description="Outer membrane protein beta-barrel" evidence="2">
    <location>
        <begin position="19"/>
        <end position="185"/>
    </location>
</feature>
<evidence type="ECO:0000313" key="4">
    <source>
        <dbReference type="Proteomes" id="UP000829476"/>
    </source>
</evidence>
<dbReference type="InterPro" id="IPR025665">
    <property type="entry name" value="Beta-barrel_OMP_2"/>
</dbReference>
<gene>
    <name evidence="3" type="ORF">MQE36_16635</name>
</gene>
<evidence type="ECO:0000313" key="3">
    <source>
        <dbReference type="EMBL" id="UNY98691.1"/>
    </source>
</evidence>
<keyword evidence="4" id="KW-1185">Reference proteome</keyword>
<sequence>MKKILCLTFAALGFVFTSQAQEVQFGAKAGVNFADLNGDNTSDSDEMRTSFHVGGIAEIKFSEKFSLQPELMFSSQGYKMDFTFDGMQDIAPDGTKGNLTSRLNYINLPVMAKYYIIKGLSLEAGPQLGFLVFAKDEIEFPDNSLEFDVKDDYKKLDFGLNFGLGYKLDNGVFFNGRYNMGLTEIVDYGDVKNGVFQLSAGFMF</sequence>
<proteinExistence type="predicted"/>
<dbReference type="Proteomes" id="UP000829476">
    <property type="component" value="Chromosome"/>
</dbReference>
<evidence type="ECO:0000256" key="1">
    <source>
        <dbReference type="SAM" id="SignalP"/>
    </source>
</evidence>
<evidence type="ECO:0000259" key="2">
    <source>
        <dbReference type="Pfam" id="PF13568"/>
    </source>
</evidence>
<dbReference type="InterPro" id="IPR011250">
    <property type="entry name" value="OMP/PagP_B-barrel"/>
</dbReference>
<dbReference type="Pfam" id="PF13568">
    <property type="entry name" value="OMP_b-brl_2"/>
    <property type="match status" value="1"/>
</dbReference>
<organism evidence="3 4">
    <name type="scientific">Zhouia spongiae</name>
    <dbReference type="NCBI Taxonomy" id="2202721"/>
    <lineage>
        <taxon>Bacteria</taxon>
        <taxon>Pseudomonadati</taxon>
        <taxon>Bacteroidota</taxon>
        <taxon>Flavobacteriia</taxon>
        <taxon>Flavobacteriales</taxon>
        <taxon>Flavobacteriaceae</taxon>
        <taxon>Zhouia</taxon>
    </lineage>
</organism>
<feature type="chain" id="PRO_5046288616" evidence="1">
    <location>
        <begin position="21"/>
        <end position="204"/>
    </location>
</feature>
<protein>
    <submittedName>
        <fullName evidence="3">PorT family protein</fullName>
    </submittedName>
</protein>
<dbReference type="RefSeq" id="WP_242937097.1">
    <property type="nucleotide sequence ID" value="NZ_CP094326.1"/>
</dbReference>
<reference evidence="3 4" key="1">
    <citation type="journal article" date="2018" name="Int. J. Syst. Evol. Microbiol.">
        <title>Zhouia spongiae sp. nov., isolated from a marine sponge.</title>
        <authorList>
            <person name="Zhuang L."/>
            <person name="Lin B."/>
            <person name="Qin F."/>
            <person name="Luo L."/>
        </authorList>
    </citation>
    <scope>NUCLEOTIDE SEQUENCE [LARGE SCALE GENOMIC DNA]</scope>
    <source>
        <strain evidence="3 4">HN-Y44</strain>
    </source>
</reference>
<dbReference type="EMBL" id="CP094326">
    <property type="protein sequence ID" value="UNY98691.1"/>
    <property type="molecule type" value="Genomic_DNA"/>
</dbReference>
<accession>A0ABY3YMG7</accession>
<name>A0ABY3YMG7_9FLAO</name>
<dbReference type="SUPFAM" id="SSF56925">
    <property type="entry name" value="OMPA-like"/>
    <property type="match status" value="1"/>
</dbReference>
<feature type="signal peptide" evidence="1">
    <location>
        <begin position="1"/>
        <end position="20"/>
    </location>
</feature>